<feature type="compositionally biased region" description="Basic and acidic residues" evidence="1">
    <location>
        <begin position="322"/>
        <end position="365"/>
    </location>
</feature>
<dbReference type="AlphaFoldDB" id="W4GQF8"/>
<dbReference type="GeneID" id="20807702"/>
<dbReference type="InterPro" id="IPR010736">
    <property type="entry name" value="SHIPPO-rpt"/>
</dbReference>
<dbReference type="RefSeq" id="XP_009828956.1">
    <property type="nucleotide sequence ID" value="XM_009830654.1"/>
</dbReference>
<name>W4GQF8_APHAT</name>
<protein>
    <submittedName>
        <fullName evidence="2">Uncharacterized protein</fullName>
    </submittedName>
</protein>
<feature type="compositionally biased region" description="Polar residues" evidence="1">
    <location>
        <begin position="36"/>
        <end position="50"/>
    </location>
</feature>
<sequence>MDMDDGSLAASSRGSPQSPLSLNMASLPGVPRHNSHPSTSSQNAASNDDTTSQVLKDVRGFYQVTNEDDLLQCMEGLNALFNRAVEFESPIKQLKQSQPSSPAARRPKTAAAAGALTPRSAKQKEYEDQAIEILNGPPRQLEDLLQTSAIQAAMNATGIVYDELQPKTRDDFTKEKHRAWSVPEDVASLRFKHYDKTRKHNLALLLQVAAEERPQVDDPNTETDHCKYSKELAHEHKLLQEMIKGRLKYEKILEKEAAKLARKRAQYLVLDHGVPLRRPGESDAVHVRQQMNAEKADQNRAKMERVQHQRELLEQTRQQNADARRRFEKSKQESLTREKAQVTREKRSREEDRQKKRQQVLHEAKASDLQRRVGIQSTLDDKAKYISASNTYIILYILWIFSYQEQALRDKKVAMLRHQLLQKETKRLVSQEREANVAHMKNVQAFQKQLAARKIQANYRRIDNLKEVKQAIVDERNRIHKLAGIRYSHCKDLSDEIRLTPGPGEYNPPPLTKRATGGMWSPLPKGPTNQLHATPGPGAYDHSRDQATSGTTFAKSRLLNSLQSQLGPGPGQYISAVKCSTFNPHKGPLFPSSNVASPFEMALRRAADLPAPCDYSPSTFPRDMAASTVEFKRALHTMTTSYLLASKCKTDIMIDADINALEQSPVEAQDE</sequence>
<proteinExistence type="predicted"/>
<evidence type="ECO:0000256" key="1">
    <source>
        <dbReference type="SAM" id="MobiDB-lite"/>
    </source>
</evidence>
<feature type="compositionally biased region" description="Polar residues" evidence="1">
    <location>
        <begin position="9"/>
        <end position="24"/>
    </location>
</feature>
<dbReference type="OrthoDB" id="78542at2759"/>
<gene>
    <name evidence="2" type="ORF">H257_05706</name>
</gene>
<organism evidence="2">
    <name type="scientific">Aphanomyces astaci</name>
    <name type="common">Crayfish plague agent</name>
    <dbReference type="NCBI Taxonomy" id="112090"/>
    <lineage>
        <taxon>Eukaryota</taxon>
        <taxon>Sar</taxon>
        <taxon>Stramenopiles</taxon>
        <taxon>Oomycota</taxon>
        <taxon>Saprolegniomycetes</taxon>
        <taxon>Saprolegniales</taxon>
        <taxon>Verrucalvaceae</taxon>
        <taxon>Aphanomyces</taxon>
    </lineage>
</organism>
<feature type="region of interest" description="Disordered" evidence="1">
    <location>
        <begin position="529"/>
        <end position="549"/>
    </location>
</feature>
<evidence type="ECO:0000313" key="2">
    <source>
        <dbReference type="EMBL" id="ETV81098.1"/>
    </source>
</evidence>
<dbReference type="Pfam" id="PF07004">
    <property type="entry name" value="SHIPPO-rpt"/>
    <property type="match status" value="2"/>
</dbReference>
<dbReference type="EMBL" id="KI913124">
    <property type="protein sequence ID" value="ETV81098.1"/>
    <property type="molecule type" value="Genomic_DNA"/>
</dbReference>
<feature type="region of interest" description="Disordered" evidence="1">
    <location>
        <begin position="92"/>
        <end position="124"/>
    </location>
</feature>
<reference evidence="2" key="1">
    <citation type="submission" date="2013-12" db="EMBL/GenBank/DDBJ databases">
        <title>The Genome Sequence of Aphanomyces astaci APO3.</title>
        <authorList>
            <consortium name="The Broad Institute Genomics Platform"/>
            <person name="Russ C."/>
            <person name="Tyler B."/>
            <person name="van West P."/>
            <person name="Dieguez-Uribeondo J."/>
            <person name="Young S.K."/>
            <person name="Zeng Q."/>
            <person name="Gargeya S."/>
            <person name="Fitzgerald M."/>
            <person name="Abouelleil A."/>
            <person name="Alvarado L."/>
            <person name="Chapman S.B."/>
            <person name="Gainer-Dewar J."/>
            <person name="Goldberg J."/>
            <person name="Griggs A."/>
            <person name="Gujja S."/>
            <person name="Hansen M."/>
            <person name="Howarth C."/>
            <person name="Imamovic A."/>
            <person name="Ireland A."/>
            <person name="Larimer J."/>
            <person name="McCowan C."/>
            <person name="Murphy C."/>
            <person name="Pearson M."/>
            <person name="Poon T.W."/>
            <person name="Priest M."/>
            <person name="Roberts A."/>
            <person name="Saif S."/>
            <person name="Shea T."/>
            <person name="Sykes S."/>
            <person name="Wortman J."/>
            <person name="Nusbaum C."/>
            <person name="Birren B."/>
        </authorList>
    </citation>
    <scope>NUCLEOTIDE SEQUENCE [LARGE SCALE GENOMIC DNA]</scope>
    <source>
        <strain evidence="2">APO3</strain>
    </source>
</reference>
<feature type="compositionally biased region" description="Low complexity" evidence="1">
    <location>
        <begin position="99"/>
        <end position="120"/>
    </location>
</feature>
<dbReference type="STRING" id="112090.W4GQF8"/>
<dbReference type="VEuPathDB" id="FungiDB:H257_05706"/>
<feature type="region of interest" description="Disordered" evidence="1">
    <location>
        <begin position="1"/>
        <end position="50"/>
    </location>
</feature>
<accession>W4GQF8</accession>
<feature type="region of interest" description="Disordered" evidence="1">
    <location>
        <begin position="315"/>
        <end position="365"/>
    </location>
</feature>